<geneLocation type="mitochondrion" evidence="9"/>
<evidence type="ECO:0000313" key="11">
    <source>
        <dbReference type="Proteomes" id="UP000290189"/>
    </source>
</evidence>
<dbReference type="AlphaFoldDB" id="A0A0G4IMP7"/>
<dbReference type="STRING" id="37360.A0A0G4IMP7"/>
<dbReference type="FunFam" id="3.40.50.150:FF:000092">
    <property type="entry name" value="Leucine carboxyl methyltransferase 1"/>
    <property type="match status" value="1"/>
</dbReference>
<evidence type="ECO:0000313" key="8">
    <source>
        <dbReference type="EMBL" id="CEO96578.1"/>
    </source>
</evidence>
<organism evidence="8 10">
    <name type="scientific">Plasmodiophora brassicae</name>
    <name type="common">Clubroot disease agent</name>
    <dbReference type="NCBI Taxonomy" id="37360"/>
    <lineage>
        <taxon>Eukaryota</taxon>
        <taxon>Sar</taxon>
        <taxon>Rhizaria</taxon>
        <taxon>Endomyxa</taxon>
        <taxon>Phytomyxea</taxon>
        <taxon>Plasmodiophorida</taxon>
        <taxon>Plasmodiophoridae</taxon>
        <taxon>Plasmodiophora</taxon>
    </lineage>
</organism>
<feature type="binding site" evidence="7">
    <location>
        <position position="98"/>
    </location>
    <ligand>
        <name>S-adenosyl-L-methionine</name>
        <dbReference type="ChEBI" id="CHEBI:59789"/>
    </ligand>
</feature>
<dbReference type="PIRSF" id="PIRSF016305">
    <property type="entry name" value="LCM_mtfrase"/>
    <property type="match status" value="1"/>
</dbReference>
<evidence type="ECO:0000256" key="6">
    <source>
        <dbReference type="PIRNR" id="PIRNR016305"/>
    </source>
</evidence>
<evidence type="ECO:0000256" key="5">
    <source>
        <dbReference type="ARBA" id="ARBA00022691"/>
    </source>
</evidence>
<comment type="function">
    <text evidence="6">Methylates the carboxyl group of the C-terminal leucine residue of protein phosphatase 2A catalytic subunits to form alpha-leucine ester residues.</text>
</comment>
<evidence type="ECO:0000256" key="7">
    <source>
        <dbReference type="PIRSR" id="PIRSR016305-1"/>
    </source>
</evidence>
<dbReference type="SUPFAM" id="SSF53335">
    <property type="entry name" value="S-adenosyl-L-methionine-dependent methyltransferases"/>
    <property type="match status" value="1"/>
</dbReference>
<dbReference type="OMA" id="IIYEPIR"/>
<dbReference type="GO" id="GO:0018423">
    <property type="term" value="F:protein C-terminal leucine carboxyl O-methyltransferase activity"/>
    <property type="evidence" value="ECO:0007669"/>
    <property type="project" value="UniProtKB-EC"/>
</dbReference>
<sequence length="344" mass="38209">MPTSGGGLRRQRRLPMGSDQAVQDTADDAVLSKASAAALGYFVDPYVEALARRSHPTRRAPLINRGYFTRVAAIRDVAVQFVQKCRADQLQSQIISLGGGFDTLVFTMTAHSLAPTVYVEVDFPTVCMKKRTLIQDTPLLADVLGKYESGDDGSSAFIRNERYVLVGADLRDLPGLEAALRKAGVSFTVPTLFLSECVLVYMDAGPADALVQWIPRTFHSDVAFVLYEQILPDDPFGRTMCDNLRNRGCPLRSIDAHPTLQAQEQRFLSGGWAHAYAVDMISVHGRVLDRDEVKRIERLELFDEFEEWHLIQSHYCICLAGTSERFLSQPTFSRLQAAASCTNT</sequence>
<name>A0A0G4IMP7_PLABS</name>
<dbReference type="EC" id="2.1.1.233" evidence="6"/>
<dbReference type="PANTHER" id="PTHR13600">
    <property type="entry name" value="LEUCINE CARBOXYL METHYLTRANSFERASE"/>
    <property type="match status" value="1"/>
</dbReference>
<dbReference type="EMBL" id="OVEO01000003">
    <property type="protein sequence ID" value="SPQ94635.1"/>
    <property type="molecule type" value="Genomic_DNA"/>
</dbReference>
<keyword evidence="3 6" id="KW-0489">Methyltransferase</keyword>
<comment type="catalytic activity">
    <reaction evidence="1 6">
        <text>[phosphatase 2A protein]-C-terminal L-leucine + S-adenosyl-L-methionine = [phosphatase 2A protein]-C-terminal L-leucine methyl ester + S-adenosyl-L-homocysteine</text>
        <dbReference type="Rhea" id="RHEA:48544"/>
        <dbReference type="Rhea" id="RHEA-COMP:12134"/>
        <dbReference type="Rhea" id="RHEA-COMP:12135"/>
        <dbReference type="ChEBI" id="CHEBI:57856"/>
        <dbReference type="ChEBI" id="CHEBI:59789"/>
        <dbReference type="ChEBI" id="CHEBI:90516"/>
        <dbReference type="ChEBI" id="CHEBI:90517"/>
        <dbReference type="EC" id="2.1.1.233"/>
    </reaction>
</comment>
<keyword evidence="5 6" id="KW-0949">S-adenosyl-L-methionine</keyword>
<keyword evidence="10" id="KW-1185">Reference proteome</keyword>
<keyword evidence="9" id="KW-0496">Mitochondrion</keyword>
<dbReference type="Proteomes" id="UP000290189">
    <property type="component" value="Unassembled WGS sequence"/>
</dbReference>
<feature type="binding site" evidence="7">
    <location>
        <begin position="169"/>
        <end position="170"/>
    </location>
    <ligand>
        <name>S-adenosyl-L-methionine</name>
        <dbReference type="ChEBI" id="CHEBI:59789"/>
    </ligand>
</feature>
<feature type="binding site" evidence="7">
    <location>
        <position position="70"/>
    </location>
    <ligand>
        <name>S-adenosyl-L-methionine</name>
        <dbReference type="ChEBI" id="CHEBI:59789"/>
    </ligand>
</feature>
<gene>
    <name evidence="8" type="ORF">PBRA_005187</name>
    <name evidence="9" type="ORF">PLBR_LOCUS1850</name>
</gene>
<evidence type="ECO:0000256" key="3">
    <source>
        <dbReference type="ARBA" id="ARBA00022603"/>
    </source>
</evidence>
<dbReference type="GO" id="GO:0032259">
    <property type="term" value="P:methylation"/>
    <property type="evidence" value="ECO:0007669"/>
    <property type="project" value="UniProtKB-KW"/>
</dbReference>
<dbReference type="Pfam" id="PF04072">
    <property type="entry name" value="LCM"/>
    <property type="match status" value="1"/>
</dbReference>
<dbReference type="InterPro" id="IPR029063">
    <property type="entry name" value="SAM-dependent_MTases_sf"/>
</dbReference>
<dbReference type="Gene3D" id="3.40.50.150">
    <property type="entry name" value="Vaccinia Virus protein VP39"/>
    <property type="match status" value="1"/>
</dbReference>
<dbReference type="Proteomes" id="UP000039324">
    <property type="component" value="Unassembled WGS sequence"/>
</dbReference>
<evidence type="ECO:0000256" key="1">
    <source>
        <dbReference type="ARBA" id="ARBA00000724"/>
    </source>
</evidence>
<reference evidence="9 11" key="2">
    <citation type="submission" date="2018-03" db="EMBL/GenBank/DDBJ databases">
        <authorList>
            <person name="Fogelqvist J."/>
        </authorList>
    </citation>
    <scope>NUCLEOTIDE SEQUENCE [LARGE SCALE GENOMIC DNA]</scope>
</reference>
<evidence type="ECO:0000256" key="2">
    <source>
        <dbReference type="ARBA" id="ARBA00010703"/>
    </source>
</evidence>
<evidence type="ECO:0000313" key="9">
    <source>
        <dbReference type="EMBL" id="SPQ94635.1"/>
    </source>
</evidence>
<dbReference type="EMBL" id="CDSF01000068">
    <property type="protein sequence ID" value="CEO96578.1"/>
    <property type="molecule type" value="Genomic_DNA"/>
</dbReference>
<protein>
    <recommendedName>
        <fullName evidence="6">Leucine carboxyl methyltransferase 1</fullName>
        <ecNumber evidence="6">2.1.1.233</ecNumber>
    </recommendedName>
</protein>
<evidence type="ECO:0000313" key="10">
    <source>
        <dbReference type="Proteomes" id="UP000039324"/>
    </source>
</evidence>
<dbReference type="InterPro" id="IPR007213">
    <property type="entry name" value="Ppm1/Ppm2/Tcmp"/>
</dbReference>
<dbReference type="PANTHER" id="PTHR13600:SF21">
    <property type="entry name" value="LEUCINE CARBOXYL METHYLTRANSFERASE 1"/>
    <property type="match status" value="1"/>
</dbReference>
<feature type="binding site" evidence="7">
    <location>
        <position position="196"/>
    </location>
    <ligand>
        <name>S-adenosyl-L-methionine</name>
        <dbReference type="ChEBI" id="CHEBI:59789"/>
    </ligand>
</feature>
<dbReference type="OrthoDB" id="203237at2759"/>
<accession>A0A0G4IMP7</accession>
<evidence type="ECO:0000256" key="4">
    <source>
        <dbReference type="ARBA" id="ARBA00022679"/>
    </source>
</evidence>
<comment type="similarity">
    <text evidence="2 6">Belongs to the methyltransferase superfamily. LCMT family.</text>
</comment>
<keyword evidence="4 6" id="KW-0808">Transferase</keyword>
<dbReference type="InterPro" id="IPR016651">
    <property type="entry name" value="LCMT1"/>
</dbReference>
<reference evidence="8 10" key="1">
    <citation type="submission" date="2015-02" db="EMBL/GenBank/DDBJ databases">
        <authorList>
            <person name="Chooi Y.-H."/>
        </authorList>
    </citation>
    <scope>NUCLEOTIDE SEQUENCE [LARGE SCALE GENOMIC DNA]</scope>
    <source>
        <strain evidence="8">E3</strain>
    </source>
</reference>
<dbReference type="GO" id="GO:0009966">
    <property type="term" value="P:regulation of signal transduction"/>
    <property type="evidence" value="ECO:0007669"/>
    <property type="project" value="UniProtKB-ARBA"/>
</dbReference>
<proteinExistence type="inferred from homology"/>